<dbReference type="InterPro" id="IPR036259">
    <property type="entry name" value="MFS_trans_sf"/>
</dbReference>
<feature type="transmembrane region" description="Helical" evidence="7">
    <location>
        <begin position="336"/>
        <end position="356"/>
    </location>
</feature>
<keyword evidence="2" id="KW-0813">Transport</keyword>
<feature type="domain" description="Major facilitator superfamily (MFS) profile" evidence="8">
    <location>
        <begin position="42"/>
        <end position="487"/>
    </location>
</feature>
<dbReference type="RefSeq" id="WP_147260239.1">
    <property type="nucleotide sequence ID" value="NZ_VIWU01000001.1"/>
</dbReference>
<keyword evidence="4 7" id="KW-0812">Transmembrane</keyword>
<dbReference type="InterPro" id="IPR011701">
    <property type="entry name" value="MFS"/>
</dbReference>
<feature type="transmembrane region" description="Helical" evidence="7">
    <location>
        <begin position="395"/>
        <end position="419"/>
    </location>
</feature>
<evidence type="ECO:0000313" key="10">
    <source>
        <dbReference type="Proteomes" id="UP000321261"/>
    </source>
</evidence>
<dbReference type="SUPFAM" id="SSF103473">
    <property type="entry name" value="MFS general substrate transporter"/>
    <property type="match status" value="1"/>
</dbReference>
<feature type="transmembrane region" description="Helical" evidence="7">
    <location>
        <begin position="297"/>
        <end position="316"/>
    </location>
</feature>
<dbReference type="AlphaFoldDB" id="A0A561T3X0"/>
<evidence type="ECO:0000256" key="5">
    <source>
        <dbReference type="ARBA" id="ARBA00022989"/>
    </source>
</evidence>
<feature type="transmembrane region" description="Helical" evidence="7">
    <location>
        <begin position="199"/>
        <end position="217"/>
    </location>
</feature>
<comment type="caution">
    <text evidence="9">The sequence shown here is derived from an EMBL/GenBank/DDBJ whole genome shotgun (WGS) entry which is preliminary data.</text>
</comment>
<gene>
    <name evidence="9" type="ORF">FHX44_117753</name>
</gene>
<proteinExistence type="predicted"/>
<protein>
    <submittedName>
        <fullName evidence="9">EmrB/QacA subfamily drug resistance transporter</fullName>
    </submittedName>
</protein>
<dbReference type="Pfam" id="PF07690">
    <property type="entry name" value="MFS_1"/>
    <property type="match status" value="1"/>
</dbReference>
<dbReference type="PROSITE" id="PS50850">
    <property type="entry name" value="MFS"/>
    <property type="match status" value="1"/>
</dbReference>
<evidence type="ECO:0000259" key="8">
    <source>
        <dbReference type="PROSITE" id="PS50850"/>
    </source>
</evidence>
<dbReference type="GO" id="GO:0022857">
    <property type="term" value="F:transmembrane transporter activity"/>
    <property type="evidence" value="ECO:0007669"/>
    <property type="project" value="InterPro"/>
</dbReference>
<dbReference type="Gene3D" id="1.20.1250.20">
    <property type="entry name" value="MFS general substrate transporter like domains"/>
    <property type="match status" value="1"/>
</dbReference>
<evidence type="ECO:0000256" key="7">
    <source>
        <dbReference type="SAM" id="Phobius"/>
    </source>
</evidence>
<dbReference type="Proteomes" id="UP000321261">
    <property type="component" value="Unassembled WGS sequence"/>
</dbReference>
<evidence type="ECO:0000256" key="6">
    <source>
        <dbReference type="ARBA" id="ARBA00023136"/>
    </source>
</evidence>
<dbReference type="PANTHER" id="PTHR42718">
    <property type="entry name" value="MAJOR FACILITATOR SUPERFAMILY MULTIDRUG TRANSPORTER MFSC"/>
    <property type="match status" value="1"/>
</dbReference>
<accession>A0A561T3X0</accession>
<keyword evidence="5 7" id="KW-1133">Transmembrane helix</keyword>
<feature type="transmembrane region" description="Helical" evidence="7">
    <location>
        <begin position="108"/>
        <end position="126"/>
    </location>
</feature>
<feature type="transmembrane region" description="Helical" evidence="7">
    <location>
        <begin position="459"/>
        <end position="479"/>
    </location>
</feature>
<dbReference type="EMBL" id="VIWU01000001">
    <property type="protein sequence ID" value="TWF81808.1"/>
    <property type="molecule type" value="Genomic_DNA"/>
</dbReference>
<feature type="transmembrane region" description="Helical" evidence="7">
    <location>
        <begin position="431"/>
        <end position="453"/>
    </location>
</feature>
<sequence>MWILAALAAVGVALARRFAGRAPERNPTDAPTRTARAGTPVLLLALFASALGVAIAQAVVVAVLPVFGRQFGVSAAAAAWLLTGFMLAAAVATPVAGRLGDLHGYRRVMLVSLGLLVVGSVFAAAADHTGSFAGLLLGRVVQGLSAGVFPVAFGMARRIVAPNRLPGVVAGLSAMFGVGGALGMVLAGPLVEVLGTPSLFWLCVGLGLVALAGAVVVREPERRTPSGSLDVAGALLLSAVLVAVLLGVSQGRTWGWGSAAALATAASAAAAAFVLVELRVAAPVVDLRLLRRRPVAAANLATFVVSVGMFAAVTLIPQFAQTPPAAGYGFGTNATGTGLLIAPMAMIMVIAAPLGARLTARVGGRATFRVGALLAVAALLASAVARGAAWQLAAAGAVLGLGYGLAFGALGTLVVGAVRPEETGAATGINTILRTVGGAVGAQVAATIVTPAAGLPTDGGFTLAFLVAAAAALLAAITARAIPRPTGTLPSTPRPR</sequence>
<dbReference type="Gene3D" id="1.20.1720.10">
    <property type="entry name" value="Multidrug resistance protein D"/>
    <property type="match status" value="1"/>
</dbReference>
<dbReference type="InterPro" id="IPR020846">
    <property type="entry name" value="MFS_dom"/>
</dbReference>
<feature type="transmembrane region" description="Helical" evidence="7">
    <location>
        <begin position="368"/>
        <end position="389"/>
    </location>
</feature>
<reference evidence="9 10" key="1">
    <citation type="submission" date="2019-06" db="EMBL/GenBank/DDBJ databases">
        <title>Sequencing the genomes of 1000 actinobacteria strains.</title>
        <authorList>
            <person name="Klenk H.-P."/>
        </authorList>
    </citation>
    <scope>NUCLEOTIDE SEQUENCE [LARGE SCALE GENOMIC DNA]</scope>
    <source>
        <strain evidence="9 10">DSM 45671</strain>
    </source>
</reference>
<evidence type="ECO:0000256" key="3">
    <source>
        <dbReference type="ARBA" id="ARBA00022475"/>
    </source>
</evidence>
<evidence type="ECO:0000256" key="4">
    <source>
        <dbReference type="ARBA" id="ARBA00022692"/>
    </source>
</evidence>
<name>A0A561T3X0_9PSEU</name>
<evidence type="ECO:0000256" key="2">
    <source>
        <dbReference type="ARBA" id="ARBA00022448"/>
    </source>
</evidence>
<keyword evidence="6 7" id="KW-0472">Membrane</keyword>
<keyword evidence="3" id="KW-1003">Cell membrane</keyword>
<evidence type="ECO:0000256" key="1">
    <source>
        <dbReference type="ARBA" id="ARBA00004651"/>
    </source>
</evidence>
<feature type="transmembrane region" description="Helical" evidence="7">
    <location>
        <begin position="132"/>
        <end position="153"/>
    </location>
</feature>
<dbReference type="GO" id="GO:0005886">
    <property type="term" value="C:plasma membrane"/>
    <property type="evidence" value="ECO:0007669"/>
    <property type="project" value="UniProtKB-SubCell"/>
</dbReference>
<feature type="transmembrane region" description="Helical" evidence="7">
    <location>
        <begin position="165"/>
        <end position="187"/>
    </location>
</feature>
<comment type="subcellular location">
    <subcellularLocation>
        <location evidence="1">Cell membrane</location>
        <topology evidence="1">Multi-pass membrane protein</topology>
    </subcellularLocation>
</comment>
<evidence type="ECO:0000313" key="9">
    <source>
        <dbReference type="EMBL" id="TWF81808.1"/>
    </source>
</evidence>
<feature type="transmembrane region" description="Helical" evidence="7">
    <location>
        <begin position="229"/>
        <end position="248"/>
    </location>
</feature>
<feature type="transmembrane region" description="Helical" evidence="7">
    <location>
        <begin position="43"/>
        <end position="67"/>
    </location>
</feature>
<dbReference type="PANTHER" id="PTHR42718:SF46">
    <property type="entry name" value="BLR6921 PROTEIN"/>
    <property type="match status" value="1"/>
</dbReference>
<feature type="transmembrane region" description="Helical" evidence="7">
    <location>
        <begin position="254"/>
        <end position="276"/>
    </location>
</feature>
<dbReference type="OrthoDB" id="3281800at2"/>
<keyword evidence="10" id="KW-1185">Reference proteome</keyword>
<organism evidence="9 10">
    <name type="scientific">Pseudonocardia hierapolitana</name>
    <dbReference type="NCBI Taxonomy" id="1128676"/>
    <lineage>
        <taxon>Bacteria</taxon>
        <taxon>Bacillati</taxon>
        <taxon>Actinomycetota</taxon>
        <taxon>Actinomycetes</taxon>
        <taxon>Pseudonocardiales</taxon>
        <taxon>Pseudonocardiaceae</taxon>
        <taxon>Pseudonocardia</taxon>
    </lineage>
</organism>